<accession>A0AAV8XRH8</accession>
<gene>
    <name evidence="1" type="ORF">NQ314_010296</name>
</gene>
<dbReference type="EMBL" id="JANEYF010002844">
    <property type="protein sequence ID" value="KAJ8941652.1"/>
    <property type="molecule type" value="Genomic_DNA"/>
</dbReference>
<dbReference type="Proteomes" id="UP001162156">
    <property type="component" value="Unassembled WGS sequence"/>
</dbReference>
<evidence type="ECO:0000313" key="1">
    <source>
        <dbReference type="EMBL" id="KAJ8941652.1"/>
    </source>
</evidence>
<dbReference type="AlphaFoldDB" id="A0AAV8XRH8"/>
<keyword evidence="2" id="KW-1185">Reference proteome</keyword>
<comment type="caution">
    <text evidence="1">The sequence shown here is derived from an EMBL/GenBank/DDBJ whole genome shotgun (WGS) entry which is preliminary data.</text>
</comment>
<name>A0AAV8XRH8_9CUCU</name>
<proteinExistence type="predicted"/>
<sequence length="104" mass="12155">MDDKELFTRYKCLIDEYVALGHTRYVPLDVTTLKFEHKYFLSHHCVLRESSSTTKIKVALDASMKSSSDLSLNDTMLKGFPVHPELFDILCRFRIYKYVLTTDI</sequence>
<protein>
    <submittedName>
        <fullName evidence="1">Uncharacterized protein</fullName>
    </submittedName>
</protein>
<evidence type="ECO:0000313" key="2">
    <source>
        <dbReference type="Proteomes" id="UP001162156"/>
    </source>
</evidence>
<organism evidence="1 2">
    <name type="scientific">Rhamnusium bicolor</name>
    <dbReference type="NCBI Taxonomy" id="1586634"/>
    <lineage>
        <taxon>Eukaryota</taxon>
        <taxon>Metazoa</taxon>
        <taxon>Ecdysozoa</taxon>
        <taxon>Arthropoda</taxon>
        <taxon>Hexapoda</taxon>
        <taxon>Insecta</taxon>
        <taxon>Pterygota</taxon>
        <taxon>Neoptera</taxon>
        <taxon>Endopterygota</taxon>
        <taxon>Coleoptera</taxon>
        <taxon>Polyphaga</taxon>
        <taxon>Cucujiformia</taxon>
        <taxon>Chrysomeloidea</taxon>
        <taxon>Cerambycidae</taxon>
        <taxon>Lepturinae</taxon>
        <taxon>Rhagiini</taxon>
        <taxon>Rhamnusium</taxon>
    </lineage>
</organism>
<reference evidence="1" key="1">
    <citation type="journal article" date="2023" name="Insect Mol. Biol.">
        <title>Genome sequencing provides insights into the evolution of gene families encoding plant cell wall-degrading enzymes in longhorned beetles.</title>
        <authorList>
            <person name="Shin N.R."/>
            <person name="Okamura Y."/>
            <person name="Kirsch R."/>
            <person name="Pauchet Y."/>
        </authorList>
    </citation>
    <scope>NUCLEOTIDE SEQUENCE</scope>
    <source>
        <strain evidence="1">RBIC_L_NR</strain>
    </source>
</reference>